<dbReference type="EMBL" id="JAHRIP010048879">
    <property type="protein sequence ID" value="MEQ2300063.1"/>
    <property type="molecule type" value="Genomic_DNA"/>
</dbReference>
<evidence type="ECO:0000256" key="4">
    <source>
        <dbReference type="PROSITE-ProRule" id="PRU00024"/>
    </source>
</evidence>
<dbReference type="Gene3D" id="3.30.160.60">
    <property type="entry name" value="Classic Zinc Finger"/>
    <property type="match status" value="1"/>
</dbReference>
<dbReference type="InterPro" id="IPR013083">
    <property type="entry name" value="Znf_RING/FYVE/PHD"/>
</dbReference>
<dbReference type="PROSITE" id="PS50188">
    <property type="entry name" value="B302_SPRY"/>
    <property type="match status" value="1"/>
</dbReference>
<dbReference type="PROSITE" id="PS50089">
    <property type="entry name" value="ZF_RING_2"/>
    <property type="match status" value="1"/>
</dbReference>
<dbReference type="SUPFAM" id="SSF49899">
    <property type="entry name" value="Concanavalin A-like lectins/glucanases"/>
    <property type="match status" value="1"/>
</dbReference>
<evidence type="ECO:0000313" key="9">
    <source>
        <dbReference type="EMBL" id="MEQ2300063.1"/>
    </source>
</evidence>
<dbReference type="Proteomes" id="UP001469553">
    <property type="component" value="Unassembled WGS sequence"/>
</dbReference>
<keyword evidence="2 4" id="KW-0863">Zinc-finger</keyword>
<dbReference type="InterPro" id="IPR001870">
    <property type="entry name" value="B30.2/SPRY"/>
</dbReference>
<reference evidence="9 10" key="1">
    <citation type="submission" date="2021-06" db="EMBL/GenBank/DDBJ databases">
        <authorList>
            <person name="Palmer J.M."/>
        </authorList>
    </citation>
    <scope>NUCLEOTIDE SEQUENCE [LARGE SCALE GENOMIC DNA]</scope>
    <source>
        <strain evidence="9 10">AS_MEX2019</strain>
        <tissue evidence="9">Muscle</tissue>
    </source>
</reference>
<organism evidence="9 10">
    <name type="scientific">Ameca splendens</name>
    <dbReference type="NCBI Taxonomy" id="208324"/>
    <lineage>
        <taxon>Eukaryota</taxon>
        <taxon>Metazoa</taxon>
        <taxon>Chordata</taxon>
        <taxon>Craniata</taxon>
        <taxon>Vertebrata</taxon>
        <taxon>Euteleostomi</taxon>
        <taxon>Actinopterygii</taxon>
        <taxon>Neopterygii</taxon>
        <taxon>Teleostei</taxon>
        <taxon>Neoteleostei</taxon>
        <taxon>Acanthomorphata</taxon>
        <taxon>Ovalentaria</taxon>
        <taxon>Atherinomorphae</taxon>
        <taxon>Cyprinodontiformes</taxon>
        <taxon>Goodeidae</taxon>
        <taxon>Ameca</taxon>
    </lineage>
</organism>
<dbReference type="InterPro" id="IPR017907">
    <property type="entry name" value="Znf_RING_CS"/>
</dbReference>
<name>A0ABV0Z3H3_9TELE</name>
<feature type="coiled-coil region" evidence="5">
    <location>
        <begin position="193"/>
        <end position="227"/>
    </location>
</feature>
<evidence type="ECO:0000256" key="2">
    <source>
        <dbReference type="ARBA" id="ARBA00022771"/>
    </source>
</evidence>
<feature type="domain" description="B30.2/SPRY" evidence="8">
    <location>
        <begin position="267"/>
        <end position="460"/>
    </location>
</feature>
<evidence type="ECO:0000256" key="3">
    <source>
        <dbReference type="ARBA" id="ARBA00022833"/>
    </source>
</evidence>
<keyword evidence="3" id="KW-0862">Zinc</keyword>
<keyword evidence="5" id="KW-0175">Coiled coil</keyword>
<accession>A0ABV0Z3H3</accession>
<dbReference type="InterPro" id="IPR043136">
    <property type="entry name" value="B30.2/SPRY_sf"/>
</dbReference>
<evidence type="ECO:0000256" key="5">
    <source>
        <dbReference type="SAM" id="Coils"/>
    </source>
</evidence>
<dbReference type="PROSITE" id="PS00518">
    <property type="entry name" value="ZF_RING_1"/>
    <property type="match status" value="1"/>
</dbReference>
<feature type="domain" description="RING-type" evidence="6">
    <location>
        <begin position="11"/>
        <end position="51"/>
    </location>
</feature>
<dbReference type="InterPro" id="IPR003879">
    <property type="entry name" value="Butyrophylin_SPRY"/>
</dbReference>
<evidence type="ECO:0000313" key="10">
    <source>
        <dbReference type="Proteomes" id="UP001469553"/>
    </source>
</evidence>
<evidence type="ECO:0000259" key="8">
    <source>
        <dbReference type="PROSITE" id="PS50188"/>
    </source>
</evidence>
<gene>
    <name evidence="9" type="ORF">AMECASPLE_021485</name>
</gene>
<dbReference type="Pfam" id="PF00643">
    <property type="entry name" value="zf-B_box"/>
    <property type="match status" value="1"/>
</dbReference>
<evidence type="ECO:0000259" key="7">
    <source>
        <dbReference type="PROSITE" id="PS50119"/>
    </source>
</evidence>
<dbReference type="InterPro" id="IPR050143">
    <property type="entry name" value="TRIM/RBCC"/>
</dbReference>
<dbReference type="PROSITE" id="PS50119">
    <property type="entry name" value="ZF_BBOX"/>
    <property type="match status" value="1"/>
</dbReference>
<dbReference type="PANTHER" id="PTHR24103">
    <property type="entry name" value="E3 UBIQUITIN-PROTEIN LIGASE TRIM"/>
    <property type="match status" value="1"/>
</dbReference>
<dbReference type="Pfam" id="PF13445">
    <property type="entry name" value="zf-RING_UBOX"/>
    <property type="match status" value="1"/>
</dbReference>
<dbReference type="InterPro" id="IPR000315">
    <property type="entry name" value="Znf_B-box"/>
</dbReference>
<dbReference type="SMART" id="SM00589">
    <property type="entry name" value="PRY"/>
    <property type="match status" value="1"/>
</dbReference>
<dbReference type="InterPro" id="IPR006574">
    <property type="entry name" value="PRY"/>
</dbReference>
<dbReference type="SMART" id="SM00336">
    <property type="entry name" value="BBOX"/>
    <property type="match status" value="1"/>
</dbReference>
<dbReference type="InterPro" id="IPR013320">
    <property type="entry name" value="ConA-like_dom_sf"/>
</dbReference>
<dbReference type="Gene3D" id="3.30.40.10">
    <property type="entry name" value="Zinc/RING finger domain, C3HC4 (zinc finger)"/>
    <property type="match status" value="1"/>
</dbReference>
<keyword evidence="10" id="KW-1185">Reference proteome</keyword>
<dbReference type="InterPro" id="IPR001841">
    <property type="entry name" value="Znf_RING"/>
</dbReference>
<evidence type="ECO:0008006" key="11">
    <source>
        <dbReference type="Google" id="ProtNLM"/>
    </source>
</evidence>
<dbReference type="Pfam" id="PF00622">
    <property type="entry name" value="SPRY"/>
    <property type="match status" value="1"/>
</dbReference>
<dbReference type="InterPro" id="IPR003877">
    <property type="entry name" value="SPRY_dom"/>
</dbReference>
<dbReference type="SUPFAM" id="SSF57850">
    <property type="entry name" value="RING/U-box"/>
    <property type="match status" value="1"/>
</dbReference>
<dbReference type="SMART" id="SM00184">
    <property type="entry name" value="RING"/>
    <property type="match status" value="1"/>
</dbReference>
<dbReference type="InterPro" id="IPR027370">
    <property type="entry name" value="Znf-RING_euk"/>
</dbReference>
<feature type="domain" description="B box-type" evidence="7">
    <location>
        <begin position="79"/>
        <end position="120"/>
    </location>
</feature>
<sequence length="490" mass="56458">MASGSETNLSCPVCHDIYKDPVLLSCSHSFCVACLQSWWRRREVLECPVCKRISGRKNPPRNLALKNLCEAFLLEQEKRSEGLCSLHSEKLKLFCLEHKEPICLICRDSERHTKHSFRPIDEAARDRRKELEESLKPLEDKIKLLKEVQENYEQTENHIKVQSKQVKEWIRKKVKMFHELLEIEAEVRIAAVREEQKEKCDEVKKRMKDLKKRITSLSDIIIKTKNELRAEDVSFLRCYEATAERVQQRPLMNDPQPLPGLLLDKVKHIGNLTFDIWRNMNDQYFPVILDPNTAHSGLTLTKDLTSVKWGNVEELPDNPERFDSSSIILGCEGFTTGIHSWEVEVGESQHWTLGVVPESVKRKGLLGSHSGLWTLAFHKGTYKAFSPTHPVFYPPVKKHLQKIRVHLNCDAGVISFSDPNMLIHSFQCRSTEALFPFLGTTEKYLLKIQPDTICVLNNTNFICDDRASSDPEEELIDDGDDQVTSIFHDD</sequence>
<feature type="coiled-coil region" evidence="5">
    <location>
        <begin position="121"/>
        <end position="165"/>
    </location>
</feature>
<protein>
    <recommendedName>
        <fullName evidence="11">Tripartite motif-containing protein 35</fullName>
    </recommendedName>
</protein>
<dbReference type="SMART" id="SM00449">
    <property type="entry name" value="SPRY"/>
    <property type="match status" value="1"/>
</dbReference>
<proteinExistence type="predicted"/>
<dbReference type="PRINTS" id="PR01407">
    <property type="entry name" value="BUTYPHLNCDUF"/>
</dbReference>
<keyword evidence="1" id="KW-0479">Metal-binding</keyword>
<dbReference type="SUPFAM" id="SSF57845">
    <property type="entry name" value="B-box zinc-binding domain"/>
    <property type="match status" value="1"/>
</dbReference>
<dbReference type="Gene3D" id="2.60.120.920">
    <property type="match status" value="1"/>
</dbReference>
<comment type="caution">
    <text evidence="9">The sequence shown here is derived from an EMBL/GenBank/DDBJ whole genome shotgun (WGS) entry which is preliminary data.</text>
</comment>
<evidence type="ECO:0000259" key="6">
    <source>
        <dbReference type="PROSITE" id="PS50089"/>
    </source>
</evidence>
<evidence type="ECO:0000256" key="1">
    <source>
        <dbReference type="ARBA" id="ARBA00022723"/>
    </source>
</evidence>
<dbReference type="Pfam" id="PF13765">
    <property type="entry name" value="PRY"/>
    <property type="match status" value="1"/>
</dbReference>